<reference evidence="3" key="1">
    <citation type="submission" date="2022-11" db="UniProtKB">
        <authorList>
            <consortium name="WormBaseParasite"/>
        </authorList>
    </citation>
    <scope>IDENTIFICATION</scope>
</reference>
<dbReference type="AlphaFoldDB" id="A0A915IPU5"/>
<evidence type="ECO:0000313" key="3">
    <source>
        <dbReference type="WBParaSite" id="nRc.2.0.1.t15831-RA"/>
    </source>
</evidence>
<protein>
    <submittedName>
        <fullName evidence="3">DUF4817 domain-containing protein</fullName>
    </submittedName>
</protein>
<keyword evidence="2" id="KW-1185">Reference proteome</keyword>
<accession>A0A915IPU5</accession>
<dbReference type="Proteomes" id="UP000887565">
    <property type="component" value="Unplaced"/>
</dbReference>
<proteinExistence type="predicted"/>
<evidence type="ECO:0000313" key="2">
    <source>
        <dbReference type="Proteomes" id="UP000887565"/>
    </source>
</evidence>
<feature type="domain" description="DUF4817" evidence="1">
    <location>
        <begin position="26"/>
        <end position="75"/>
    </location>
</feature>
<dbReference type="InterPro" id="IPR032135">
    <property type="entry name" value="DUF4817"/>
</dbReference>
<evidence type="ECO:0000259" key="1">
    <source>
        <dbReference type="Pfam" id="PF16087"/>
    </source>
</evidence>
<dbReference type="Pfam" id="PF16087">
    <property type="entry name" value="DUF4817"/>
    <property type="match status" value="1"/>
</dbReference>
<organism evidence="2 3">
    <name type="scientific">Romanomermis culicivorax</name>
    <name type="common">Nematode worm</name>
    <dbReference type="NCBI Taxonomy" id="13658"/>
    <lineage>
        <taxon>Eukaryota</taxon>
        <taxon>Metazoa</taxon>
        <taxon>Ecdysozoa</taxon>
        <taxon>Nematoda</taxon>
        <taxon>Enoplea</taxon>
        <taxon>Dorylaimia</taxon>
        <taxon>Mermithida</taxon>
        <taxon>Mermithoidea</taxon>
        <taxon>Mermithidae</taxon>
        <taxon>Romanomermis</taxon>
    </lineage>
</organism>
<name>A0A915IPU5_ROMCU</name>
<dbReference type="WBParaSite" id="nRc.2.0.1.t15831-RA">
    <property type="protein sequence ID" value="nRc.2.0.1.t15831-RA"/>
    <property type="gene ID" value="nRc.2.0.1.g15831"/>
</dbReference>
<sequence length="145" mass="16909">MNDLFWPQEQLYYHHFVIITVGARLSLEEKIKCVHLYSTSNNAEQVVRDWHKVLATKLPETNTVLSINRKFEETGRWYIHHAAASPRPRVLQKTLNHSRVRAAAHFHVDQTAIQKIPKENGLKAYRPTLVNGLLQDDYDRCMAFC</sequence>